<feature type="domain" description="CBS" evidence="3">
    <location>
        <begin position="76"/>
        <end position="131"/>
    </location>
</feature>
<proteinExistence type="predicted"/>
<dbReference type="InterPro" id="IPR051257">
    <property type="entry name" value="Diverse_CBS-Domain"/>
</dbReference>
<evidence type="ECO:0000256" key="2">
    <source>
        <dbReference type="PROSITE-ProRule" id="PRU00703"/>
    </source>
</evidence>
<keyword evidence="1 2" id="KW-0129">CBS domain</keyword>
<dbReference type="EMBL" id="JX649859">
    <property type="protein sequence ID" value="AGC70997.1"/>
    <property type="molecule type" value="Genomic_DNA"/>
</dbReference>
<evidence type="ECO:0000256" key="1">
    <source>
        <dbReference type="ARBA" id="ARBA00023122"/>
    </source>
</evidence>
<sequence>MQVSDILRHKGTDVITVRPETTIENAVGVLGTRRIGALVVSDDGRTVDGIVSERDVVAHLAAVGRTGLNSTVATVMTRDVRTCTPGDALEDVMAIMTAGRFRHLPVVADGELAGIVSIGDAVERRVSELETESARMHDYIQTGRT</sequence>
<dbReference type="CDD" id="cd04623">
    <property type="entry name" value="CBS_pair_bac_euk"/>
    <property type="match status" value="1"/>
</dbReference>
<feature type="domain" description="CBS" evidence="3">
    <location>
        <begin position="7"/>
        <end position="71"/>
    </location>
</feature>
<dbReference type="SMART" id="SM00116">
    <property type="entry name" value="CBS"/>
    <property type="match status" value="2"/>
</dbReference>
<dbReference type="SUPFAM" id="SSF54631">
    <property type="entry name" value="CBS-domain pair"/>
    <property type="match status" value="1"/>
</dbReference>
<dbReference type="InterPro" id="IPR000644">
    <property type="entry name" value="CBS_dom"/>
</dbReference>
<dbReference type="PANTHER" id="PTHR43080">
    <property type="entry name" value="CBS DOMAIN-CONTAINING PROTEIN CBSX3, MITOCHONDRIAL"/>
    <property type="match status" value="1"/>
</dbReference>
<dbReference type="Pfam" id="PF00571">
    <property type="entry name" value="CBS"/>
    <property type="match status" value="2"/>
</dbReference>
<protein>
    <submittedName>
        <fullName evidence="4">CBS domain protein</fullName>
    </submittedName>
</protein>
<dbReference type="Gene3D" id="3.10.580.10">
    <property type="entry name" value="CBS-domain"/>
    <property type="match status" value="1"/>
</dbReference>
<organism evidence="4">
    <name type="scientific">uncultured bacterium A1Q1_fos_2107</name>
    <dbReference type="NCBI Taxonomy" id="1256562"/>
    <lineage>
        <taxon>Bacteria</taxon>
        <taxon>environmental samples</taxon>
    </lineage>
</organism>
<dbReference type="PROSITE" id="PS51371">
    <property type="entry name" value="CBS"/>
    <property type="match status" value="2"/>
</dbReference>
<dbReference type="InterPro" id="IPR046342">
    <property type="entry name" value="CBS_dom_sf"/>
</dbReference>
<evidence type="ECO:0000313" key="4">
    <source>
        <dbReference type="EMBL" id="AGC70997.1"/>
    </source>
</evidence>
<accession>L7VQ27</accession>
<dbReference type="AlphaFoldDB" id="L7VQ27"/>
<name>L7VQ27_9BACT</name>
<evidence type="ECO:0000259" key="3">
    <source>
        <dbReference type="PROSITE" id="PS51371"/>
    </source>
</evidence>
<dbReference type="PANTHER" id="PTHR43080:SF2">
    <property type="entry name" value="CBS DOMAIN-CONTAINING PROTEIN"/>
    <property type="match status" value="1"/>
</dbReference>
<reference evidence="4" key="1">
    <citation type="submission" date="2012-09" db="EMBL/GenBank/DDBJ databases">
        <title>Metagenomic Characterization of a Microbial Community in Wastewater Detects High Levels of Antibiotic Resistance.</title>
        <authorList>
            <person name="Abrams M."/>
            <person name="Caldwell A."/>
            <person name="Vandaei E."/>
            <person name="Lee W."/>
            <person name="Perrott J."/>
            <person name="Khan S.Y."/>
            <person name="Ta J."/>
            <person name="Romero D."/>
            <person name="Nguyen V."/>
            <person name="Pourmand N."/>
            <person name="Ouverney C.C."/>
        </authorList>
    </citation>
    <scope>NUCLEOTIDE SEQUENCE</scope>
</reference>
<dbReference type="InterPro" id="IPR044725">
    <property type="entry name" value="CBSX3_CBS_dom"/>
</dbReference>